<protein>
    <submittedName>
        <fullName evidence="1">Uncharacterized protein</fullName>
    </submittedName>
</protein>
<dbReference type="Proteomes" id="UP000050833">
    <property type="component" value="Unassembled WGS sequence"/>
</dbReference>
<proteinExistence type="predicted"/>
<dbReference type="AlphaFoldDB" id="A0AAW3JSF0"/>
<reference evidence="1 2" key="1">
    <citation type="submission" date="2015-10" db="EMBL/GenBank/DDBJ databases">
        <title>Butyribacter intestini gen. nov., sp. nov., a butyric acid-producing bacterium of the family Lachnospiraceae isolated from the human faeces.</title>
        <authorList>
            <person name="Zou Y."/>
            <person name="Xue W."/>
            <person name="Luo G."/>
            <person name="Lv M."/>
        </authorList>
    </citation>
    <scope>NUCLEOTIDE SEQUENCE [LARGE SCALE GENOMIC DNA]</scope>
    <source>
        <strain evidence="1 2">TF01-11</strain>
    </source>
</reference>
<dbReference type="RefSeq" id="WP_055940457.1">
    <property type="nucleotide sequence ID" value="NZ_JAQDCV010000006.1"/>
</dbReference>
<sequence length="104" mass="12301">MLEKKLMTTFNYVELSTSNFSTFSNEYALLIQSIGAELDSFFKLYCSFDFNERKNISHYANVILDNEPDIVNIELNILSKQLSIKPFESWSLNHRKRKKLRRTL</sequence>
<dbReference type="EMBL" id="LLKB01000001">
    <property type="protein sequence ID" value="KQC85696.1"/>
    <property type="molecule type" value="Genomic_DNA"/>
</dbReference>
<gene>
    <name evidence="1" type="ORF">APZ18_00335</name>
</gene>
<evidence type="ECO:0000313" key="1">
    <source>
        <dbReference type="EMBL" id="KQC85696.1"/>
    </source>
</evidence>
<comment type="caution">
    <text evidence="1">The sequence shown here is derived from an EMBL/GenBank/DDBJ whole genome shotgun (WGS) entry which is preliminary data.</text>
</comment>
<keyword evidence="2" id="KW-1185">Reference proteome</keyword>
<organism evidence="1 2">
    <name type="scientific">Butyribacter intestini</name>
    <dbReference type="NCBI Taxonomy" id="1703332"/>
    <lineage>
        <taxon>Bacteria</taxon>
        <taxon>Bacillati</taxon>
        <taxon>Bacillota</taxon>
        <taxon>Clostridia</taxon>
        <taxon>Lachnospirales</taxon>
        <taxon>Lachnospiraceae</taxon>
        <taxon>Butyribacter</taxon>
    </lineage>
</organism>
<evidence type="ECO:0000313" key="2">
    <source>
        <dbReference type="Proteomes" id="UP000050833"/>
    </source>
</evidence>
<accession>A0AAW3JSF0</accession>
<name>A0AAW3JSF0_9FIRM</name>